<evidence type="ECO:0000256" key="1">
    <source>
        <dbReference type="ARBA" id="ARBA00004651"/>
    </source>
</evidence>
<gene>
    <name evidence="10" type="ORF">EBO34_01280</name>
</gene>
<dbReference type="Gene3D" id="3.30.240.20">
    <property type="entry name" value="bsu07140 like domains"/>
    <property type="match status" value="2"/>
</dbReference>
<evidence type="ECO:0000256" key="4">
    <source>
        <dbReference type="ARBA" id="ARBA00022692"/>
    </source>
</evidence>
<comment type="subcellular location">
    <subcellularLocation>
        <location evidence="1">Cell membrane</location>
        <topology evidence="1">Multi-pass membrane protein</topology>
    </subcellularLocation>
</comment>
<dbReference type="PANTHER" id="PTHR34582:SF7">
    <property type="entry name" value="UPF0702 TRANSMEMBRANE PROTEIN YDFS"/>
    <property type="match status" value="1"/>
</dbReference>
<keyword evidence="5 7" id="KW-1133">Transmembrane helix</keyword>
<evidence type="ECO:0000256" key="3">
    <source>
        <dbReference type="ARBA" id="ARBA00022475"/>
    </source>
</evidence>
<keyword evidence="4 7" id="KW-0812">Transmembrane</keyword>
<feature type="transmembrane region" description="Helical" evidence="7">
    <location>
        <begin position="36"/>
        <end position="56"/>
    </location>
</feature>
<reference evidence="10 11" key="1">
    <citation type="submission" date="2018-10" db="EMBL/GenBank/DDBJ databases">
        <title>Bacillus Keqinensis sp. nov., a moderately halophilic bacterium isolated from a saline-alkaline lake.</title>
        <authorList>
            <person name="Wang H."/>
        </authorList>
    </citation>
    <scope>NUCLEOTIDE SEQUENCE [LARGE SCALE GENOMIC DNA]</scope>
    <source>
        <strain evidence="10 11">KQ-3</strain>
    </source>
</reference>
<evidence type="ECO:0000256" key="6">
    <source>
        <dbReference type="ARBA" id="ARBA00023136"/>
    </source>
</evidence>
<dbReference type="AlphaFoldDB" id="A0A3M7TY64"/>
<dbReference type="InterPro" id="IPR007353">
    <property type="entry name" value="DUF421"/>
</dbReference>
<feature type="transmembrane region" description="Helical" evidence="7">
    <location>
        <begin position="12"/>
        <end position="30"/>
    </location>
</feature>
<name>A0A3M7TY64_9BACI</name>
<protein>
    <submittedName>
        <fullName evidence="10">DUF421 domain-containing protein</fullName>
    </submittedName>
</protein>
<comment type="similarity">
    <text evidence="2">Belongs to the UPF0702 family.</text>
</comment>
<dbReference type="Pfam" id="PF04239">
    <property type="entry name" value="DUF421"/>
    <property type="match status" value="1"/>
</dbReference>
<evidence type="ECO:0000313" key="10">
    <source>
        <dbReference type="EMBL" id="RNA70538.1"/>
    </source>
</evidence>
<evidence type="ECO:0000259" key="8">
    <source>
        <dbReference type="Pfam" id="PF04239"/>
    </source>
</evidence>
<dbReference type="OrthoDB" id="9778331at2"/>
<dbReference type="Proteomes" id="UP000278746">
    <property type="component" value="Unassembled WGS sequence"/>
</dbReference>
<comment type="caution">
    <text evidence="10">The sequence shown here is derived from an EMBL/GenBank/DDBJ whole genome shotgun (WGS) entry which is preliminary data.</text>
</comment>
<keyword evidence="6 7" id="KW-0472">Membrane</keyword>
<feature type="domain" description="YetF-like N-terminal transmembrane" evidence="9">
    <location>
        <begin position="2"/>
        <end position="55"/>
    </location>
</feature>
<evidence type="ECO:0000259" key="9">
    <source>
        <dbReference type="Pfam" id="PF20730"/>
    </source>
</evidence>
<feature type="domain" description="YetF C-terminal" evidence="8">
    <location>
        <begin position="58"/>
        <end position="175"/>
    </location>
</feature>
<dbReference type="PANTHER" id="PTHR34582">
    <property type="entry name" value="UPF0702 TRANSMEMBRANE PROTEIN YCAP"/>
    <property type="match status" value="1"/>
</dbReference>
<accession>A0A3M7TY64</accession>
<evidence type="ECO:0000313" key="11">
    <source>
        <dbReference type="Proteomes" id="UP000278746"/>
    </source>
</evidence>
<proteinExistence type="inferred from homology"/>
<evidence type="ECO:0000256" key="5">
    <source>
        <dbReference type="ARBA" id="ARBA00022989"/>
    </source>
</evidence>
<dbReference type="GO" id="GO:0005886">
    <property type="term" value="C:plasma membrane"/>
    <property type="evidence" value="ECO:0007669"/>
    <property type="project" value="UniProtKB-SubCell"/>
</dbReference>
<dbReference type="InterPro" id="IPR048454">
    <property type="entry name" value="YetF_N"/>
</dbReference>
<sequence>MLGKQTLSQMTNHDFITSIMMGAIAANLAFDTQVSYWHSFIALLIIGGIGYSTTYLSMKNRGVRKWFSGSPSVFIENGKILESNMKKQKYNMDSLNQSLREKDIFNIEEVKYAVLEPDGHLSVMRKEKGANLFPVELIMDGKIVEKNLKDIKLSEDWLIKEVSRRGYAVNDVFYCVRGPDGTLAFDYKDDRLKAPIDRER</sequence>
<dbReference type="Pfam" id="PF20730">
    <property type="entry name" value="YetF_N"/>
    <property type="match status" value="1"/>
</dbReference>
<evidence type="ECO:0000256" key="7">
    <source>
        <dbReference type="SAM" id="Phobius"/>
    </source>
</evidence>
<evidence type="ECO:0000256" key="2">
    <source>
        <dbReference type="ARBA" id="ARBA00006448"/>
    </source>
</evidence>
<dbReference type="EMBL" id="RHIB01000001">
    <property type="protein sequence ID" value="RNA70538.1"/>
    <property type="molecule type" value="Genomic_DNA"/>
</dbReference>
<organism evidence="10 11">
    <name type="scientific">Alteribacter keqinensis</name>
    <dbReference type="NCBI Taxonomy" id="2483800"/>
    <lineage>
        <taxon>Bacteria</taxon>
        <taxon>Bacillati</taxon>
        <taxon>Bacillota</taxon>
        <taxon>Bacilli</taxon>
        <taxon>Bacillales</taxon>
        <taxon>Bacillaceae</taxon>
        <taxon>Alteribacter</taxon>
    </lineage>
</organism>
<keyword evidence="3" id="KW-1003">Cell membrane</keyword>
<keyword evidence="11" id="KW-1185">Reference proteome</keyword>
<dbReference type="InterPro" id="IPR023090">
    <property type="entry name" value="UPF0702_alpha/beta_dom_sf"/>
</dbReference>